<feature type="compositionally biased region" description="Polar residues" evidence="6">
    <location>
        <begin position="391"/>
        <end position="404"/>
    </location>
</feature>
<keyword evidence="4 5" id="KW-0539">Nucleus</keyword>
<evidence type="ECO:0000256" key="5">
    <source>
        <dbReference type="RuleBase" id="RU369104"/>
    </source>
</evidence>
<dbReference type="RefSeq" id="XP_016435398.1">
    <property type="nucleotide sequence ID" value="XM_016579912.2"/>
</dbReference>
<feature type="compositionally biased region" description="Low complexity" evidence="6">
    <location>
        <begin position="375"/>
        <end position="390"/>
    </location>
</feature>
<dbReference type="GO" id="GO:0006355">
    <property type="term" value="P:regulation of DNA-templated transcription"/>
    <property type="evidence" value="ECO:0000318"/>
    <property type="project" value="GO_Central"/>
</dbReference>
<keyword evidence="8" id="KW-1185">Reference proteome</keyword>
<dbReference type="SMART" id="SM00353">
    <property type="entry name" value="HLH"/>
    <property type="match status" value="1"/>
</dbReference>
<dbReference type="PANTHER" id="PTHR11514:SF40">
    <property type="entry name" value="TRANSCRIPTION FACTOR BHLH14"/>
    <property type="match status" value="1"/>
</dbReference>
<feature type="compositionally biased region" description="Basic and acidic residues" evidence="6">
    <location>
        <begin position="283"/>
        <end position="293"/>
    </location>
</feature>
<evidence type="ECO:0000313" key="8">
    <source>
        <dbReference type="Proteomes" id="UP000790787"/>
    </source>
</evidence>
<dbReference type="PANTHER" id="PTHR11514">
    <property type="entry name" value="MYC"/>
    <property type="match status" value="1"/>
</dbReference>
<feature type="region of interest" description="Disordered" evidence="6">
    <location>
        <begin position="283"/>
        <end position="311"/>
    </location>
</feature>
<sequence length="487" mass="53973">MDGLFPLISCLLVLTPSQLLGFHYYYYSINYTVLSSCCFLFSSTYIKFMGSSSPMVDSSLPQGDNQLPLGLQHMLQYVIKSQPDWWAYAIFWQTSTDDEGKPFLAWGDGYFQGAKGGAAVNNKGSSSDAAQSERKKVIRGIQALIDGDNNNLMDDGNVTDIEWFYVMSLARSFSVDNGSVPGKAFSSGNFVWFTGAAQFQVYSCERAKEAQIHGIQTLLCIPTSNGVLELGSAHLIKENFDLVQQVKSLFLSCPPIHFLEKSICFADIGLVTGLQQDNEDKLEKQQLDSDKKAVAKKRGRKPKGGDNNINMAALNHVEAERQRREKLNHRFYALRSAVPNVSRMDKASLLSDAVSYINQLKAKVDELELQLIDHSSSSNKKQKSNESGENQSTNTSVDQELRPNSSLEVEVKIVGPDAMIRVQSENVNYPSAKLMSALRHLQLQVHHASISSVNNLMLHDVVVKVPQGLRTEDGLRTALITTLESNS</sequence>
<evidence type="ECO:0000256" key="3">
    <source>
        <dbReference type="ARBA" id="ARBA00023163"/>
    </source>
</evidence>
<evidence type="ECO:0000313" key="9">
    <source>
        <dbReference type="RefSeq" id="XP_016435398.1"/>
    </source>
</evidence>
<dbReference type="STRING" id="4097.A0A1S3X6Q7"/>
<evidence type="ECO:0000259" key="7">
    <source>
        <dbReference type="PROSITE" id="PS50888"/>
    </source>
</evidence>
<dbReference type="InterPro" id="IPR054502">
    <property type="entry name" value="bHLH-TF_ACT-like_plant"/>
</dbReference>
<dbReference type="InterPro" id="IPR045084">
    <property type="entry name" value="AIB/MYC-like"/>
</dbReference>
<dbReference type="OrthoDB" id="1926382at2759"/>
<dbReference type="InterPro" id="IPR036638">
    <property type="entry name" value="HLH_DNA-bd_sf"/>
</dbReference>
<dbReference type="Gene3D" id="4.10.280.10">
    <property type="entry name" value="Helix-loop-helix DNA-binding domain"/>
    <property type="match status" value="1"/>
</dbReference>
<dbReference type="SMR" id="A0A1S3X6Q7"/>
<dbReference type="OMA" id="AEWFYMV"/>
<organism evidence="8 9">
    <name type="scientific">Nicotiana tabacum</name>
    <name type="common">Common tobacco</name>
    <dbReference type="NCBI Taxonomy" id="4097"/>
    <lineage>
        <taxon>Eukaryota</taxon>
        <taxon>Viridiplantae</taxon>
        <taxon>Streptophyta</taxon>
        <taxon>Embryophyta</taxon>
        <taxon>Tracheophyta</taxon>
        <taxon>Spermatophyta</taxon>
        <taxon>Magnoliopsida</taxon>
        <taxon>eudicotyledons</taxon>
        <taxon>Gunneridae</taxon>
        <taxon>Pentapetalae</taxon>
        <taxon>asterids</taxon>
        <taxon>lamiids</taxon>
        <taxon>Solanales</taxon>
        <taxon>Solanaceae</taxon>
        <taxon>Nicotianoideae</taxon>
        <taxon>Nicotianeae</taxon>
        <taxon>Nicotiana</taxon>
    </lineage>
</organism>
<dbReference type="GeneID" id="107761668"/>
<proteinExistence type="predicted"/>
<gene>
    <name evidence="9" type="primary">LOC107761668</name>
</gene>
<evidence type="ECO:0000256" key="6">
    <source>
        <dbReference type="SAM" id="MobiDB-lite"/>
    </source>
</evidence>
<accession>A0A1S3X6Q7</accession>
<dbReference type="GO" id="GO:0005634">
    <property type="term" value="C:nucleus"/>
    <property type="evidence" value="ECO:0000318"/>
    <property type="project" value="GO_Central"/>
</dbReference>
<dbReference type="GO" id="GO:0046983">
    <property type="term" value="F:protein dimerization activity"/>
    <property type="evidence" value="ECO:0007669"/>
    <property type="project" value="InterPro"/>
</dbReference>
<dbReference type="Pfam" id="PF00010">
    <property type="entry name" value="HLH"/>
    <property type="match status" value="1"/>
</dbReference>
<dbReference type="Proteomes" id="UP000790787">
    <property type="component" value="Chromosome 19"/>
</dbReference>
<dbReference type="RefSeq" id="XP_016435398.1">
    <property type="nucleotide sequence ID" value="XM_016579912.1"/>
</dbReference>
<name>A0A1S3X6Q7_TOBAC</name>
<evidence type="ECO:0000256" key="4">
    <source>
        <dbReference type="ARBA" id="ARBA00023242"/>
    </source>
</evidence>
<dbReference type="InterPro" id="IPR025610">
    <property type="entry name" value="MYC/MYB_N"/>
</dbReference>
<dbReference type="AlphaFoldDB" id="A0A1S3X6Q7"/>
<dbReference type="PaxDb" id="4097-A0A1S3X6Q7"/>
<evidence type="ECO:0000256" key="1">
    <source>
        <dbReference type="ARBA" id="ARBA00004123"/>
    </source>
</evidence>
<dbReference type="PROSITE" id="PS50888">
    <property type="entry name" value="BHLH"/>
    <property type="match status" value="1"/>
</dbReference>
<dbReference type="GO" id="GO:0000976">
    <property type="term" value="F:transcription cis-regulatory region binding"/>
    <property type="evidence" value="ECO:0000318"/>
    <property type="project" value="GO_Central"/>
</dbReference>
<feature type="region of interest" description="Disordered" evidence="6">
    <location>
        <begin position="374"/>
        <end position="404"/>
    </location>
</feature>
<protein>
    <recommendedName>
        <fullName evidence="5">Transcription factor</fullName>
        <shortName evidence="5">bHLH transcription factor</shortName>
    </recommendedName>
    <alternativeName>
        <fullName evidence="5">Basic helix-loop-helix protein</fullName>
    </alternativeName>
</protein>
<evidence type="ECO:0000256" key="2">
    <source>
        <dbReference type="ARBA" id="ARBA00023015"/>
    </source>
</evidence>
<comment type="subcellular location">
    <subcellularLocation>
        <location evidence="1 5">Nucleus</location>
    </subcellularLocation>
</comment>
<dbReference type="InterPro" id="IPR011598">
    <property type="entry name" value="bHLH_dom"/>
</dbReference>
<dbReference type="KEGG" id="nta:107761668"/>
<dbReference type="GO" id="GO:0003700">
    <property type="term" value="F:DNA-binding transcription factor activity"/>
    <property type="evidence" value="ECO:0000318"/>
    <property type="project" value="GO_Central"/>
</dbReference>
<keyword evidence="2 5" id="KW-0805">Transcription regulation</keyword>
<reference evidence="9" key="2">
    <citation type="submission" date="2025-08" db="UniProtKB">
        <authorList>
            <consortium name="RefSeq"/>
        </authorList>
    </citation>
    <scope>IDENTIFICATION</scope>
    <source>
        <tissue evidence="9">Leaf</tissue>
    </source>
</reference>
<dbReference type="SUPFAM" id="SSF47459">
    <property type="entry name" value="HLH, helix-loop-helix DNA-binding domain"/>
    <property type="match status" value="1"/>
</dbReference>
<keyword evidence="3 5" id="KW-0804">Transcription</keyword>
<dbReference type="Pfam" id="PF22754">
    <property type="entry name" value="bHLH-TF_ACT-like_plant"/>
    <property type="match status" value="1"/>
</dbReference>
<reference evidence="8" key="1">
    <citation type="journal article" date="2014" name="Nat. Commun.">
        <title>The tobacco genome sequence and its comparison with those of tomato and potato.</title>
        <authorList>
            <person name="Sierro N."/>
            <person name="Battey J.N."/>
            <person name="Ouadi S."/>
            <person name="Bakaher N."/>
            <person name="Bovet L."/>
            <person name="Willig A."/>
            <person name="Goepfert S."/>
            <person name="Peitsch M.C."/>
            <person name="Ivanov N.V."/>
        </authorList>
    </citation>
    <scope>NUCLEOTIDE SEQUENCE [LARGE SCALE GENOMIC DNA]</scope>
</reference>
<dbReference type="Pfam" id="PF14215">
    <property type="entry name" value="bHLH-MYC_N"/>
    <property type="match status" value="1"/>
</dbReference>
<feature type="domain" description="BHLH" evidence="7">
    <location>
        <begin position="311"/>
        <end position="360"/>
    </location>
</feature>